<protein>
    <submittedName>
        <fullName evidence="1">Uncharacterized protein</fullName>
    </submittedName>
</protein>
<organism evidence="1 2">
    <name type="scientific">Winogradskyella vincentii</name>
    <dbReference type="NCBI Taxonomy" id="2877122"/>
    <lineage>
        <taxon>Bacteria</taxon>
        <taxon>Pseudomonadati</taxon>
        <taxon>Bacteroidota</taxon>
        <taxon>Flavobacteriia</taxon>
        <taxon>Flavobacteriales</taxon>
        <taxon>Flavobacteriaceae</taxon>
        <taxon>Winogradskyella</taxon>
    </lineage>
</organism>
<proteinExistence type="predicted"/>
<keyword evidence="2" id="KW-1185">Reference proteome</keyword>
<dbReference type="RefSeq" id="WP_224477453.1">
    <property type="nucleotide sequence ID" value="NZ_JAIUJS010000002.1"/>
</dbReference>
<comment type="caution">
    <text evidence="1">The sequence shown here is derived from an EMBL/GenBank/DDBJ whole genome shotgun (WGS) entry which is preliminary data.</text>
</comment>
<name>A0ABS7XZI9_9FLAO</name>
<dbReference type="EMBL" id="JAIUJS010000002">
    <property type="protein sequence ID" value="MCA0152525.1"/>
    <property type="molecule type" value="Genomic_DNA"/>
</dbReference>
<evidence type="ECO:0000313" key="2">
    <source>
        <dbReference type="Proteomes" id="UP001198402"/>
    </source>
</evidence>
<accession>A0ABS7XZI9</accession>
<reference evidence="2" key="1">
    <citation type="submission" date="2023-07" db="EMBL/GenBank/DDBJ databases">
        <authorList>
            <person name="Yue Y."/>
        </authorList>
    </citation>
    <scope>NUCLEOTIDE SEQUENCE [LARGE SCALE GENOMIC DNA]</scope>
    <source>
        <strain evidence="2">2Y89</strain>
    </source>
</reference>
<sequence>MKEEFAVRDSVLNSLGLKNLNQLRDRYEGQTFLDKTLKNYGGLVSCQKHLKLEITTIEELNIKNFKPQLLGKDGVYDIKVFDFGSLPVLEFKTILNPIVFVIQKDKSTFSICGYGDKEMILNNLVDSSNETVNSVNLKNFIGFSDLKPIEEII</sequence>
<dbReference type="Proteomes" id="UP001198402">
    <property type="component" value="Unassembled WGS sequence"/>
</dbReference>
<gene>
    <name evidence="1" type="ORF">LBV24_04810</name>
</gene>
<evidence type="ECO:0000313" key="1">
    <source>
        <dbReference type="EMBL" id="MCA0152525.1"/>
    </source>
</evidence>